<comment type="caution">
    <text evidence="1">The sequence shown here is derived from an EMBL/GenBank/DDBJ whole genome shotgun (WGS) entry which is preliminary data.</text>
</comment>
<gene>
    <name evidence="1" type="ORF">ACH5RR_023255</name>
</gene>
<dbReference type="PANTHER" id="PTHR13265:SF0">
    <property type="entry name" value="HPR1"/>
    <property type="match status" value="1"/>
</dbReference>
<dbReference type="AlphaFoldDB" id="A0ABD2ZB83"/>
<dbReference type="PANTHER" id="PTHR13265">
    <property type="entry name" value="THO COMPLEX SUBUNIT 1"/>
    <property type="match status" value="1"/>
</dbReference>
<dbReference type="InterPro" id="IPR021861">
    <property type="entry name" value="THO_THOC1"/>
</dbReference>
<protein>
    <submittedName>
        <fullName evidence="1">Uncharacterized protein</fullName>
    </submittedName>
</protein>
<keyword evidence="2" id="KW-1185">Reference proteome</keyword>
<evidence type="ECO:0000313" key="1">
    <source>
        <dbReference type="EMBL" id="KAL3516353.1"/>
    </source>
</evidence>
<dbReference type="EMBL" id="JBJUIK010000010">
    <property type="protein sequence ID" value="KAL3516353.1"/>
    <property type="molecule type" value="Genomic_DNA"/>
</dbReference>
<reference evidence="1 2" key="1">
    <citation type="submission" date="2024-11" db="EMBL/GenBank/DDBJ databases">
        <title>A near-complete genome assembly of Cinchona calisaya.</title>
        <authorList>
            <person name="Lian D.C."/>
            <person name="Zhao X.W."/>
            <person name="Wei L."/>
        </authorList>
    </citation>
    <scope>NUCLEOTIDE SEQUENCE [LARGE SCALE GENOMIC DNA]</scope>
    <source>
        <tissue evidence="1">Nenye</tissue>
    </source>
</reference>
<name>A0ABD2ZB83_9GENT</name>
<proteinExistence type="predicted"/>
<accession>A0ABD2ZB83</accession>
<sequence>MKRNRGHLRRVAALATTVGGRDADDDKLEPKLIVISIFEARPLSDDLGNAINLEDEASNFSIKYLTSTKLMGLEAPGKNDKDLPSETMVWWKRDGCPPFEKQPIEKKLIEEGAKKCRPRWRFGNKELSQLWKWADQNPLVSRLFLLGPGAESRNAIIVLMPIVMHAPVDCMDFSTIIVLMSFLTLGFTVGKVYGSQLDKTWSDFLGSLNTELRVWCPWNFCHLI</sequence>
<evidence type="ECO:0000313" key="2">
    <source>
        <dbReference type="Proteomes" id="UP001630127"/>
    </source>
</evidence>
<dbReference type="Proteomes" id="UP001630127">
    <property type="component" value="Unassembled WGS sequence"/>
</dbReference>
<organism evidence="1 2">
    <name type="scientific">Cinchona calisaya</name>
    <dbReference type="NCBI Taxonomy" id="153742"/>
    <lineage>
        <taxon>Eukaryota</taxon>
        <taxon>Viridiplantae</taxon>
        <taxon>Streptophyta</taxon>
        <taxon>Embryophyta</taxon>
        <taxon>Tracheophyta</taxon>
        <taxon>Spermatophyta</taxon>
        <taxon>Magnoliopsida</taxon>
        <taxon>eudicotyledons</taxon>
        <taxon>Gunneridae</taxon>
        <taxon>Pentapetalae</taxon>
        <taxon>asterids</taxon>
        <taxon>lamiids</taxon>
        <taxon>Gentianales</taxon>
        <taxon>Rubiaceae</taxon>
        <taxon>Cinchonoideae</taxon>
        <taxon>Cinchoneae</taxon>
        <taxon>Cinchona</taxon>
    </lineage>
</organism>